<gene>
    <name evidence="1" type="ORF">DFQ00_10630</name>
</gene>
<evidence type="ECO:0000313" key="1">
    <source>
        <dbReference type="EMBL" id="PYE49050.1"/>
    </source>
</evidence>
<dbReference type="AlphaFoldDB" id="A0A2V4VR11"/>
<sequence>MSTNNNQIILNIRFTIKPGKKESFRESLFSMISNFKMLLSPMILSSMRSGGVQKKLDATRTK</sequence>
<organism evidence="1 2">
    <name type="scientific">Paenibacillus barcinonensis</name>
    <dbReference type="NCBI Taxonomy" id="198119"/>
    <lineage>
        <taxon>Bacteria</taxon>
        <taxon>Bacillati</taxon>
        <taxon>Bacillota</taxon>
        <taxon>Bacilli</taxon>
        <taxon>Bacillales</taxon>
        <taxon>Paenibacillaceae</taxon>
        <taxon>Paenibacillus</taxon>
    </lineage>
</organism>
<proteinExistence type="predicted"/>
<name>A0A2V4VR11_PAEBA</name>
<accession>A0A2V4VR11</accession>
<dbReference type="Proteomes" id="UP000247790">
    <property type="component" value="Unassembled WGS sequence"/>
</dbReference>
<protein>
    <submittedName>
        <fullName evidence="1">Uncharacterized protein</fullName>
    </submittedName>
</protein>
<dbReference type="EMBL" id="QJSW01000006">
    <property type="protein sequence ID" value="PYE49050.1"/>
    <property type="molecule type" value="Genomic_DNA"/>
</dbReference>
<reference evidence="1 2" key="1">
    <citation type="submission" date="2018-06" db="EMBL/GenBank/DDBJ databases">
        <title>Genomic Encyclopedia of Type Strains, Phase III (KMG-III): the genomes of soil and plant-associated and newly described type strains.</title>
        <authorList>
            <person name="Whitman W."/>
        </authorList>
    </citation>
    <scope>NUCLEOTIDE SEQUENCE [LARGE SCALE GENOMIC DNA]</scope>
    <source>
        <strain evidence="1 2">CECT 7022</strain>
    </source>
</reference>
<comment type="caution">
    <text evidence="1">The sequence shown here is derived from an EMBL/GenBank/DDBJ whole genome shotgun (WGS) entry which is preliminary data.</text>
</comment>
<evidence type="ECO:0000313" key="2">
    <source>
        <dbReference type="Proteomes" id="UP000247790"/>
    </source>
</evidence>